<dbReference type="EMBL" id="CAJNDS010002257">
    <property type="protein sequence ID" value="CAE7396262.1"/>
    <property type="molecule type" value="Genomic_DNA"/>
</dbReference>
<proteinExistence type="predicted"/>
<organism evidence="2 3">
    <name type="scientific">Symbiodinium natans</name>
    <dbReference type="NCBI Taxonomy" id="878477"/>
    <lineage>
        <taxon>Eukaryota</taxon>
        <taxon>Sar</taxon>
        <taxon>Alveolata</taxon>
        <taxon>Dinophyceae</taxon>
        <taxon>Suessiales</taxon>
        <taxon>Symbiodiniaceae</taxon>
        <taxon>Symbiodinium</taxon>
    </lineage>
</organism>
<keyword evidence="3" id="KW-1185">Reference proteome</keyword>
<evidence type="ECO:0000256" key="1">
    <source>
        <dbReference type="SAM" id="SignalP"/>
    </source>
</evidence>
<gene>
    <name evidence="2" type="primary">BDH1</name>
    <name evidence="2" type="ORF">SNAT2548_LOCUS21582</name>
</gene>
<dbReference type="AlphaFoldDB" id="A0A812QP13"/>
<evidence type="ECO:0000313" key="3">
    <source>
        <dbReference type="Proteomes" id="UP000604046"/>
    </source>
</evidence>
<feature type="signal peptide" evidence="1">
    <location>
        <begin position="1"/>
        <end position="36"/>
    </location>
</feature>
<feature type="chain" id="PRO_5032964539" evidence="1">
    <location>
        <begin position="37"/>
        <end position="200"/>
    </location>
</feature>
<protein>
    <submittedName>
        <fullName evidence="2">BDH1 protein</fullName>
    </submittedName>
</protein>
<dbReference type="OrthoDB" id="447330at2759"/>
<comment type="caution">
    <text evidence="2">The sequence shown here is derived from an EMBL/GenBank/DDBJ whole genome shotgun (WGS) entry which is preliminary data.</text>
</comment>
<keyword evidence="1" id="KW-0732">Signal</keyword>
<dbReference type="Proteomes" id="UP000604046">
    <property type="component" value="Unassembled WGS sequence"/>
</dbReference>
<name>A0A812QP13_9DINO</name>
<accession>A0A812QP13</accession>
<evidence type="ECO:0000313" key="2">
    <source>
        <dbReference type="EMBL" id="CAE7396262.1"/>
    </source>
</evidence>
<reference evidence="2" key="1">
    <citation type="submission" date="2021-02" db="EMBL/GenBank/DDBJ databases">
        <authorList>
            <person name="Dougan E. K."/>
            <person name="Rhodes N."/>
            <person name="Thang M."/>
            <person name="Chan C."/>
        </authorList>
    </citation>
    <scope>NUCLEOTIDE SEQUENCE</scope>
</reference>
<sequence>MAFRCGSSQVPWCPSMQQCIMAILAVLILGVAATSASGLTGSNRSVCVSKKGLLYDEAACDKLGRDRGCAWEAGQCICRDGGRYSKKARRCAPPQTPTSTGSTKTTLLQAPLQDSNGSTCVSNRGLPYDEYHCGEVARSRGCIWKDNRCACENGGVYSKSGHKCWPPTPPATQVALSTTTEPPPLQEDNSSVCVSYLANS</sequence>